<organism evidence="1 2">
    <name type="scientific">Ramazzottius varieornatus</name>
    <name type="common">Water bear</name>
    <name type="synonym">Tardigrade</name>
    <dbReference type="NCBI Taxonomy" id="947166"/>
    <lineage>
        <taxon>Eukaryota</taxon>
        <taxon>Metazoa</taxon>
        <taxon>Ecdysozoa</taxon>
        <taxon>Tardigrada</taxon>
        <taxon>Eutardigrada</taxon>
        <taxon>Parachela</taxon>
        <taxon>Hypsibioidea</taxon>
        <taxon>Ramazzottiidae</taxon>
        <taxon>Ramazzottius</taxon>
    </lineage>
</organism>
<evidence type="ECO:0000313" key="1">
    <source>
        <dbReference type="EMBL" id="GAV08030.1"/>
    </source>
</evidence>
<keyword evidence="2" id="KW-1185">Reference proteome</keyword>
<gene>
    <name evidence="1" type="primary">RvY_17788-1</name>
    <name evidence="1" type="synonym">RvY_17788.1</name>
    <name evidence="1" type="ORF">RvY_17788</name>
</gene>
<protein>
    <submittedName>
        <fullName evidence="1">Uncharacterized protein</fullName>
    </submittedName>
</protein>
<evidence type="ECO:0000313" key="2">
    <source>
        <dbReference type="Proteomes" id="UP000186922"/>
    </source>
</evidence>
<accession>A0A1D1W3E3</accession>
<dbReference type="AlphaFoldDB" id="A0A1D1W3E3"/>
<dbReference type="Proteomes" id="UP000186922">
    <property type="component" value="Unassembled WGS sequence"/>
</dbReference>
<proteinExistence type="predicted"/>
<comment type="caution">
    <text evidence="1">The sequence shown here is derived from an EMBL/GenBank/DDBJ whole genome shotgun (WGS) entry which is preliminary data.</text>
</comment>
<sequence length="142" mass="16622">MTRSVLREAERTLRRERKAEWDVNISRYDRVTAHQDWEVKRKPRCLMKGQGSYLVQDLEMNQQADHDRDLLRAADQGSTECHACNRRSCPGTFPRNGPRYLKVKYLRDLHENPSVILADIEKEGLVFHANRPTFREVTAEGN</sequence>
<dbReference type="EMBL" id="BDGG01000016">
    <property type="protein sequence ID" value="GAV08030.1"/>
    <property type="molecule type" value="Genomic_DNA"/>
</dbReference>
<reference evidence="1 2" key="1">
    <citation type="journal article" date="2016" name="Nat. Commun.">
        <title>Extremotolerant tardigrade genome and improved radiotolerance of human cultured cells by tardigrade-unique protein.</title>
        <authorList>
            <person name="Hashimoto T."/>
            <person name="Horikawa D.D."/>
            <person name="Saito Y."/>
            <person name="Kuwahara H."/>
            <person name="Kozuka-Hata H."/>
            <person name="Shin-I T."/>
            <person name="Minakuchi Y."/>
            <person name="Ohishi K."/>
            <person name="Motoyama A."/>
            <person name="Aizu T."/>
            <person name="Enomoto A."/>
            <person name="Kondo K."/>
            <person name="Tanaka S."/>
            <person name="Hara Y."/>
            <person name="Koshikawa S."/>
            <person name="Sagara H."/>
            <person name="Miura T."/>
            <person name="Yokobori S."/>
            <person name="Miyagawa K."/>
            <person name="Suzuki Y."/>
            <person name="Kubo T."/>
            <person name="Oyama M."/>
            <person name="Kohara Y."/>
            <person name="Fujiyama A."/>
            <person name="Arakawa K."/>
            <person name="Katayama T."/>
            <person name="Toyoda A."/>
            <person name="Kunieda T."/>
        </authorList>
    </citation>
    <scope>NUCLEOTIDE SEQUENCE [LARGE SCALE GENOMIC DNA]</scope>
    <source>
        <strain evidence="1 2">YOKOZUNA-1</strain>
    </source>
</reference>
<name>A0A1D1W3E3_RAMVA</name>